<evidence type="ECO:0000313" key="2">
    <source>
        <dbReference type="Proteomes" id="UP000000758"/>
    </source>
</evidence>
<evidence type="ECO:0000313" key="1">
    <source>
        <dbReference type="EMBL" id="ABK77724.1"/>
    </source>
</evidence>
<dbReference type="AlphaFoldDB" id="A0RWK7"/>
<dbReference type="HOGENOM" id="CLU_2103390_0_0_2"/>
<dbReference type="Proteomes" id="UP000000758">
    <property type="component" value="Chromosome"/>
</dbReference>
<keyword evidence="2" id="KW-1185">Reference proteome</keyword>
<accession>A0RWK7</accession>
<dbReference type="EMBL" id="DP000238">
    <property type="protein sequence ID" value="ABK77724.1"/>
    <property type="molecule type" value="Genomic_DNA"/>
</dbReference>
<reference evidence="1 2" key="1">
    <citation type="journal article" date="2006" name="Proc. Natl. Acad. Sci. U.S.A.">
        <title>Genomic analysis of the uncultivated marine crenarchaeote Cenarchaeum symbiosum.</title>
        <authorList>
            <person name="Hallam S.J."/>
            <person name="Konstantinidis K.T."/>
            <person name="Putnam N."/>
            <person name="Schleper C."/>
            <person name="Watanabe Y."/>
            <person name="Sugahara J."/>
            <person name="Preston C."/>
            <person name="de la Torre J."/>
            <person name="Richardson P.M."/>
            <person name="DeLong E.F."/>
        </authorList>
    </citation>
    <scope>NUCLEOTIDE SEQUENCE [LARGE SCALE GENOMIC DNA]</scope>
    <source>
        <strain evidence="2">A</strain>
    </source>
</reference>
<gene>
    <name evidence="1" type="ordered locus">CENSYa_1095</name>
</gene>
<name>A0RWK7_CENSY</name>
<sequence length="115" mass="12300">MGQLVVVTPAGFVHGIYQAMANIKTAGAAGEHRVQCLGPENSVGLETDTPNMCTGDLVKWNITNNYVEPSTSTTDPLFVGRICSVYTKKTSADEPTHTPGSVENREVSVVIVKLH</sequence>
<dbReference type="EnsemblBacteria" id="ABK77724">
    <property type="protein sequence ID" value="ABK77724"/>
    <property type="gene ID" value="CENSYa_1095"/>
</dbReference>
<organism evidence="1 2">
    <name type="scientific">Cenarchaeum symbiosum (strain A)</name>
    <dbReference type="NCBI Taxonomy" id="414004"/>
    <lineage>
        <taxon>Archaea</taxon>
        <taxon>Nitrososphaerota</taxon>
        <taxon>Candidatus Cenarchaeales</taxon>
        <taxon>Candidatus Cenarchaeaceae</taxon>
        <taxon>Candidatus Cenarchaeum</taxon>
    </lineage>
</organism>
<protein>
    <submittedName>
        <fullName evidence="1">Uncharacterized protein</fullName>
    </submittedName>
</protein>
<proteinExistence type="predicted"/>
<dbReference type="KEGG" id="csy:CENSYa_1095"/>